<evidence type="ECO:0000256" key="5">
    <source>
        <dbReference type="ARBA" id="ARBA00022679"/>
    </source>
</evidence>
<dbReference type="SMART" id="SM00911">
    <property type="entry name" value="HWE_HK"/>
    <property type="match status" value="1"/>
</dbReference>
<evidence type="ECO:0000256" key="10">
    <source>
        <dbReference type="SAM" id="Phobius"/>
    </source>
</evidence>
<dbReference type="InterPro" id="IPR011102">
    <property type="entry name" value="Sig_transdc_His_kinase_HWE"/>
</dbReference>
<evidence type="ECO:0000256" key="1">
    <source>
        <dbReference type="ARBA" id="ARBA00000085"/>
    </source>
</evidence>
<evidence type="ECO:0000256" key="7">
    <source>
        <dbReference type="ARBA" id="ARBA00022777"/>
    </source>
</evidence>
<keyword evidence="7" id="KW-0418">Kinase</keyword>
<feature type="coiled-coil region" evidence="9">
    <location>
        <begin position="112"/>
        <end position="146"/>
    </location>
</feature>
<dbReference type="Gene3D" id="3.30.450.20">
    <property type="entry name" value="PAS domain"/>
    <property type="match status" value="1"/>
</dbReference>
<evidence type="ECO:0000259" key="11">
    <source>
        <dbReference type="SMART" id="SM00911"/>
    </source>
</evidence>
<dbReference type="InterPro" id="IPR035965">
    <property type="entry name" value="PAS-like_dom_sf"/>
</dbReference>
<dbReference type="NCBIfam" id="TIGR00229">
    <property type="entry name" value="sensory_box"/>
    <property type="match status" value="1"/>
</dbReference>
<keyword evidence="4" id="KW-0597">Phosphoprotein</keyword>
<evidence type="ECO:0000313" key="12">
    <source>
        <dbReference type="EMBL" id="MCI4681837.1"/>
    </source>
</evidence>
<evidence type="ECO:0000256" key="6">
    <source>
        <dbReference type="ARBA" id="ARBA00022741"/>
    </source>
</evidence>
<dbReference type="EMBL" id="JAIVFP010000001">
    <property type="protein sequence ID" value="MCI4681837.1"/>
    <property type="molecule type" value="Genomic_DNA"/>
</dbReference>
<dbReference type="Proteomes" id="UP001139104">
    <property type="component" value="Unassembled WGS sequence"/>
</dbReference>
<keyword evidence="10" id="KW-1133">Transmembrane helix</keyword>
<evidence type="ECO:0000313" key="13">
    <source>
        <dbReference type="Proteomes" id="UP001139104"/>
    </source>
</evidence>
<dbReference type="Pfam" id="PF08448">
    <property type="entry name" value="PAS_4"/>
    <property type="match status" value="1"/>
</dbReference>
<comment type="caution">
    <text evidence="12">The sequence shown here is derived from an EMBL/GenBank/DDBJ whole genome shotgun (WGS) entry which is preliminary data.</text>
</comment>
<proteinExistence type="predicted"/>
<keyword evidence="10" id="KW-0472">Membrane</keyword>
<comment type="catalytic activity">
    <reaction evidence="1">
        <text>ATP + protein L-histidine = ADP + protein N-phospho-L-histidine.</text>
        <dbReference type="EC" id="2.7.13.3"/>
    </reaction>
</comment>
<evidence type="ECO:0000256" key="3">
    <source>
        <dbReference type="ARBA" id="ARBA00021740"/>
    </source>
</evidence>
<keyword evidence="6" id="KW-0547">Nucleotide-binding</keyword>
<dbReference type="CDD" id="cd00130">
    <property type="entry name" value="PAS"/>
    <property type="match status" value="1"/>
</dbReference>
<protein>
    <recommendedName>
        <fullName evidence="3">Blue-light-activated histidine kinase</fullName>
        <ecNumber evidence="2">2.7.13.3</ecNumber>
    </recommendedName>
</protein>
<evidence type="ECO:0000256" key="8">
    <source>
        <dbReference type="ARBA" id="ARBA00022840"/>
    </source>
</evidence>
<feature type="transmembrane region" description="Helical" evidence="10">
    <location>
        <begin position="72"/>
        <end position="89"/>
    </location>
</feature>
<keyword evidence="10" id="KW-0812">Transmembrane</keyword>
<feature type="transmembrane region" description="Helical" evidence="10">
    <location>
        <begin position="36"/>
        <end position="60"/>
    </location>
</feature>
<dbReference type="EC" id="2.7.13.3" evidence="2"/>
<evidence type="ECO:0000256" key="2">
    <source>
        <dbReference type="ARBA" id="ARBA00012438"/>
    </source>
</evidence>
<keyword evidence="13" id="KW-1185">Reference proteome</keyword>
<feature type="domain" description="Signal transduction histidine kinase HWE region" evidence="11">
    <location>
        <begin position="267"/>
        <end position="349"/>
    </location>
</feature>
<dbReference type="RefSeq" id="WP_243065880.1">
    <property type="nucleotide sequence ID" value="NZ_JAIVFK010000003.1"/>
</dbReference>
<dbReference type="InterPro" id="IPR013656">
    <property type="entry name" value="PAS_4"/>
</dbReference>
<keyword evidence="5" id="KW-0808">Transferase</keyword>
<evidence type="ECO:0000256" key="4">
    <source>
        <dbReference type="ARBA" id="ARBA00022553"/>
    </source>
</evidence>
<organism evidence="12 13">
    <name type="scientific">Candidatus Rhodoblastus alkanivorans</name>
    <dbReference type="NCBI Taxonomy" id="2954117"/>
    <lineage>
        <taxon>Bacteria</taxon>
        <taxon>Pseudomonadati</taxon>
        <taxon>Pseudomonadota</taxon>
        <taxon>Alphaproteobacteria</taxon>
        <taxon>Hyphomicrobiales</taxon>
        <taxon>Rhodoblastaceae</taxon>
        <taxon>Rhodoblastus</taxon>
    </lineage>
</organism>
<name>A0ABS9Z2J8_9HYPH</name>
<dbReference type="PANTHER" id="PTHR41523:SF8">
    <property type="entry name" value="ETHYLENE RESPONSE SENSOR PROTEIN"/>
    <property type="match status" value="1"/>
</dbReference>
<dbReference type="PANTHER" id="PTHR41523">
    <property type="entry name" value="TWO-COMPONENT SYSTEM SENSOR PROTEIN"/>
    <property type="match status" value="1"/>
</dbReference>
<keyword evidence="9" id="KW-0175">Coiled coil</keyword>
<keyword evidence="8" id="KW-0067">ATP-binding</keyword>
<dbReference type="Pfam" id="PF07536">
    <property type="entry name" value="HWE_HK"/>
    <property type="match status" value="1"/>
</dbReference>
<accession>A0ABS9Z2J8</accession>
<dbReference type="InterPro" id="IPR000014">
    <property type="entry name" value="PAS"/>
</dbReference>
<dbReference type="SUPFAM" id="SSF55785">
    <property type="entry name" value="PYP-like sensor domain (PAS domain)"/>
    <property type="match status" value="1"/>
</dbReference>
<feature type="transmembrane region" description="Helical" evidence="10">
    <location>
        <begin position="6"/>
        <end position="24"/>
    </location>
</feature>
<evidence type="ECO:0000256" key="9">
    <source>
        <dbReference type="SAM" id="Coils"/>
    </source>
</evidence>
<gene>
    <name evidence="12" type="ORF">K2U94_03505</name>
</gene>
<reference evidence="12" key="1">
    <citation type="journal article" date="2022" name="ISME J.">
        <title>Identification of active gaseous-alkane degraders at natural gas seeps.</title>
        <authorList>
            <person name="Farhan Ul Haque M."/>
            <person name="Hernandez M."/>
            <person name="Crombie A.T."/>
            <person name="Murrell J.C."/>
        </authorList>
    </citation>
    <scope>NUCLEOTIDE SEQUENCE</scope>
    <source>
        <strain evidence="12">PC2</strain>
    </source>
</reference>
<sequence>MRFISDIAVGIACLTAALAILFYLSRRRDVAAEDRTALWCAIFGLALFGGLQMAGVAAIAPPGWSTPNMPQFIAAVVALASAFAIWAMAPKWLSRPTVDDLPEKSSILGGAAQESAERLERLAAEKAALENAVAARTRELDEVNQRFFLALKNTGVTMSQQDRDLRYVWIHNAPQGRKRREFVGHLQAEVLPPELEPRIAQAKRQAMEQRSSVRIEVQATVDGEKRWFDERFEPIARDGEITGVMTTSIDTTAYRRQEEDLRELLRELTHRTKNLLAVIQGIARQSGRAAPDVASFVTEFNGRIRALSVTHELLVSANWSGVDLKSLIEAVWRATSPLTLARVSLSGESRKLAPEAAQNLALAVHEMAANAAACGGDAQNAAQDAAWVRISWSPYCEEEGRGVTILWEESAAAPPDQGLGEFAKFYVESLLPRATGGASEIVATKAGARWTLKLPSRNFIS</sequence>